<evidence type="ECO:0000256" key="2">
    <source>
        <dbReference type="ARBA" id="ARBA00023027"/>
    </source>
</evidence>
<sequence length="359" mass="37407">MVGGGFMARTHAHAARAAGAQVVSILSSSPERTTAAARELGVEGEAGSLDQLIEAVDVVHVTTPNRWHFEQSLAVVEAGTHVVCEKPLATTAADAERLVEAASGVVATVPFVYRFHPMAREARARVAAGGIGRLLTVRGAYLQDWLLAASDENWRVSAAEGGASRAFGDIGSHLVDLVEFVTGDRITRIAARTQTAHASRGGQRVDTEDGVALVAELASGALASLLVSQVAAGRKNALTIEVSGSDAALQFEQERPDELWVGGREASSLILRDAAILSPDAARLSLVPSGHPMGYLDAFTAFARDTYAAVRGEEPSGLPRFADGHRAAVITEAVLAAAASDSWTAVPSVGVPSHEGVLR</sequence>
<evidence type="ECO:0000259" key="4">
    <source>
        <dbReference type="Pfam" id="PF22725"/>
    </source>
</evidence>
<evidence type="ECO:0000313" key="5">
    <source>
        <dbReference type="EMBL" id="MBO3662007.1"/>
    </source>
</evidence>
<proteinExistence type="predicted"/>
<comment type="caution">
    <text evidence="5">The sequence shown here is derived from an EMBL/GenBank/DDBJ whole genome shotgun (WGS) entry which is preliminary data.</text>
</comment>
<evidence type="ECO:0000256" key="1">
    <source>
        <dbReference type="ARBA" id="ARBA00023002"/>
    </source>
</evidence>
<dbReference type="Pfam" id="PF01408">
    <property type="entry name" value="GFO_IDH_MocA"/>
    <property type="match status" value="1"/>
</dbReference>
<dbReference type="InterPro" id="IPR036291">
    <property type="entry name" value="NAD(P)-bd_dom_sf"/>
</dbReference>
<gene>
    <name evidence="5" type="ORF">J5V96_00620</name>
</gene>
<dbReference type="Gene3D" id="3.30.360.10">
    <property type="entry name" value="Dihydrodipicolinate Reductase, domain 2"/>
    <property type="match status" value="1"/>
</dbReference>
<dbReference type="AlphaFoldDB" id="A0A939QHY2"/>
<dbReference type="Pfam" id="PF22725">
    <property type="entry name" value="GFO_IDH_MocA_C3"/>
    <property type="match status" value="1"/>
</dbReference>
<dbReference type="Proteomes" id="UP000680132">
    <property type="component" value="Unassembled WGS sequence"/>
</dbReference>
<dbReference type="InterPro" id="IPR050463">
    <property type="entry name" value="Gfo/Idh/MocA_oxidrdct_glycsds"/>
</dbReference>
<dbReference type="Gene3D" id="3.40.50.720">
    <property type="entry name" value="NAD(P)-binding Rossmann-like Domain"/>
    <property type="match status" value="1"/>
</dbReference>
<dbReference type="PANTHER" id="PTHR43818">
    <property type="entry name" value="BCDNA.GH03377"/>
    <property type="match status" value="1"/>
</dbReference>
<evidence type="ECO:0000313" key="6">
    <source>
        <dbReference type="Proteomes" id="UP000680132"/>
    </source>
</evidence>
<name>A0A939QHY2_9MICO</name>
<dbReference type="GO" id="GO:0000166">
    <property type="term" value="F:nucleotide binding"/>
    <property type="evidence" value="ECO:0007669"/>
    <property type="project" value="InterPro"/>
</dbReference>
<reference evidence="5" key="1">
    <citation type="submission" date="2021-03" db="EMBL/GenBank/DDBJ databases">
        <title>Microbacterium sp. nov., a novel actinobacterium isolated from cow dung.</title>
        <authorList>
            <person name="Zhang L."/>
        </authorList>
    </citation>
    <scope>NUCLEOTIDE SEQUENCE</scope>
    <source>
        <strain evidence="5">NEAU-LLB</strain>
    </source>
</reference>
<feature type="domain" description="Gfo/Idh/MocA-like oxidoreductase N-terminal" evidence="3">
    <location>
        <begin position="1"/>
        <end position="103"/>
    </location>
</feature>
<keyword evidence="6" id="KW-1185">Reference proteome</keyword>
<dbReference type="InterPro" id="IPR055170">
    <property type="entry name" value="GFO_IDH_MocA-like_dom"/>
</dbReference>
<dbReference type="PANTHER" id="PTHR43818:SF11">
    <property type="entry name" value="BCDNA.GH03377"/>
    <property type="match status" value="1"/>
</dbReference>
<organism evidence="5 6">
    <name type="scientific">Microbacterium stercoris</name>
    <dbReference type="NCBI Taxonomy" id="2820289"/>
    <lineage>
        <taxon>Bacteria</taxon>
        <taxon>Bacillati</taxon>
        <taxon>Actinomycetota</taxon>
        <taxon>Actinomycetes</taxon>
        <taxon>Micrococcales</taxon>
        <taxon>Microbacteriaceae</taxon>
        <taxon>Microbacterium</taxon>
    </lineage>
</organism>
<dbReference type="EMBL" id="JAGFOA010000001">
    <property type="protein sequence ID" value="MBO3662007.1"/>
    <property type="molecule type" value="Genomic_DNA"/>
</dbReference>
<feature type="domain" description="GFO/IDH/MocA-like oxidoreductase" evidence="4">
    <location>
        <begin position="120"/>
        <end position="249"/>
    </location>
</feature>
<protein>
    <submittedName>
        <fullName evidence="5">Gfo/Idh/MocA family oxidoreductase</fullName>
    </submittedName>
</protein>
<dbReference type="InterPro" id="IPR000683">
    <property type="entry name" value="Gfo/Idh/MocA-like_OxRdtase_N"/>
</dbReference>
<keyword evidence="1" id="KW-0560">Oxidoreductase</keyword>
<keyword evidence="2" id="KW-0520">NAD</keyword>
<evidence type="ECO:0000259" key="3">
    <source>
        <dbReference type="Pfam" id="PF01408"/>
    </source>
</evidence>
<accession>A0A939QHY2</accession>
<dbReference type="SUPFAM" id="SSF51735">
    <property type="entry name" value="NAD(P)-binding Rossmann-fold domains"/>
    <property type="match status" value="1"/>
</dbReference>
<dbReference type="GO" id="GO:0016491">
    <property type="term" value="F:oxidoreductase activity"/>
    <property type="evidence" value="ECO:0007669"/>
    <property type="project" value="UniProtKB-KW"/>
</dbReference>
<dbReference type="SUPFAM" id="SSF55347">
    <property type="entry name" value="Glyceraldehyde-3-phosphate dehydrogenase-like, C-terminal domain"/>
    <property type="match status" value="1"/>
</dbReference>